<dbReference type="Gene3D" id="1.10.260.40">
    <property type="entry name" value="lambda repressor-like DNA-binding domains"/>
    <property type="match status" value="1"/>
</dbReference>
<evidence type="ECO:0000259" key="4">
    <source>
        <dbReference type="PROSITE" id="PS50932"/>
    </source>
</evidence>
<feature type="domain" description="HTH lacI-type" evidence="4">
    <location>
        <begin position="7"/>
        <end position="61"/>
    </location>
</feature>
<dbReference type="Gene3D" id="3.40.50.2300">
    <property type="match status" value="2"/>
</dbReference>
<dbReference type="InterPro" id="IPR028082">
    <property type="entry name" value="Peripla_BP_I"/>
</dbReference>
<dbReference type="RefSeq" id="WP_344683813.1">
    <property type="nucleotide sequence ID" value="NZ_BAAAVT010000010.1"/>
</dbReference>
<reference evidence="6" key="1">
    <citation type="journal article" date="2019" name="Int. J. Syst. Evol. Microbiol.">
        <title>The Global Catalogue of Microorganisms (GCM) 10K type strain sequencing project: providing services to taxonomists for standard genome sequencing and annotation.</title>
        <authorList>
            <consortium name="The Broad Institute Genomics Platform"/>
            <consortium name="The Broad Institute Genome Sequencing Center for Infectious Disease"/>
            <person name="Wu L."/>
            <person name="Ma J."/>
        </authorList>
    </citation>
    <scope>NUCLEOTIDE SEQUENCE [LARGE SCALE GENOMIC DNA]</scope>
    <source>
        <strain evidence="6">JCM 14309</strain>
    </source>
</reference>
<dbReference type="InterPro" id="IPR010982">
    <property type="entry name" value="Lambda_DNA-bd_dom_sf"/>
</dbReference>
<dbReference type="Pfam" id="PF00356">
    <property type="entry name" value="LacI"/>
    <property type="match status" value="1"/>
</dbReference>
<dbReference type="SUPFAM" id="SSF53822">
    <property type="entry name" value="Periplasmic binding protein-like I"/>
    <property type="match status" value="1"/>
</dbReference>
<dbReference type="SMART" id="SM00354">
    <property type="entry name" value="HTH_LACI"/>
    <property type="match status" value="1"/>
</dbReference>
<keyword evidence="6" id="KW-1185">Reference proteome</keyword>
<dbReference type="PANTHER" id="PTHR30146">
    <property type="entry name" value="LACI-RELATED TRANSCRIPTIONAL REPRESSOR"/>
    <property type="match status" value="1"/>
</dbReference>
<name>A0ABP6M2P3_9MICC</name>
<sequence>MALPQRATLDDVARLAGVSRKTASRVYSEPEKVAAATREQVLAAARRLRFRPNTLARTLRRGGATSTVGLLIGEMSNPFYHAVAAGIEHELSASGLTLVMGSSDDTEEGEERVADALLSQRVAALLMIPSAADQSYLDGERQLGTPVIAVDRPARNLLADAVLLQNRAGARQAAEALLNAGHRRIAYLASRADIHTQHERLAGYREAMATAGLGDAAALEHLSDDDAEDTVARAALDTAEPPSAVVAGNNRMSVAVLRAARELETRPALVGFDDFDTADVLGISVISHDPLEMGRRAAALAVERIARPTTVPEVIELPTRLVLRGSESSTGLAF</sequence>
<keyword evidence="1" id="KW-0805">Transcription regulation</keyword>
<comment type="caution">
    <text evidence="5">The sequence shown here is derived from an EMBL/GenBank/DDBJ whole genome shotgun (WGS) entry which is preliminary data.</text>
</comment>
<proteinExistence type="predicted"/>
<dbReference type="Proteomes" id="UP001500236">
    <property type="component" value="Unassembled WGS sequence"/>
</dbReference>
<evidence type="ECO:0000256" key="1">
    <source>
        <dbReference type="ARBA" id="ARBA00023015"/>
    </source>
</evidence>
<dbReference type="EMBL" id="BAAAVT010000010">
    <property type="protein sequence ID" value="GAA3065654.1"/>
    <property type="molecule type" value="Genomic_DNA"/>
</dbReference>
<dbReference type="SUPFAM" id="SSF47413">
    <property type="entry name" value="lambda repressor-like DNA-binding domains"/>
    <property type="match status" value="1"/>
</dbReference>
<accession>A0ABP6M2P3</accession>
<dbReference type="Pfam" id="PF13377">
    <property type="entry name" value="Peripla_BP_3"/>
    <property type="match status" value="1"/>
</dbReference>
<dbReference type="CDD" id="cd06267">
    <property type="entry name" value="PBP1_LacI_sugar_binding-like"/>
    <property type="match status" value="1"/>
</dbReference>
<dbReference type="CDD" id="cd01392">
    <property type="entry name" value="HTH_LacI"/>
    <property type="match status" value="1"/>
</dbReference>
<evidence type="ECO:0000256" key="2">
    <source>
        <dbReference type="ARBA" id="ARBA00023125"/>
    </source>
</evidence>
<keyword evidence="2 5" id="KW-0238">DNA-binding</keyword>
<gene>
    <name evidence="5" type="ORF">GCM10010529_18260</name>
</gene>
<evidence type="ECO:0000256" key="3">
    <source>
        <dbReference type="ARBA" id="ARBA00023163"/>
    </source>
</evidence>
<evidence type="ECO:0000313" key="6">
    <source>
        <dbReference type="Proteomes" id="UP001500236"/>
    </source>
</evidence>
<dbReference type="InterPro" id="IPR046335">
    <property type="entry name" value="LacI/GalR-like_sensor"/>
</dbReference>
<organism evidence="5 6">
    <name type="scientific">Nesterenkonia aethiopica</name>
    <dbReference type="NCBI Taxonomy" id="269144"/>
    <lineage>
        <taxon>Bacteria</taxon>
        <taxon>Bacillati</taxon>
        <taxon>Actinomycetota</taxon>
        <taxon>Actinomycetes</taxon>
        <taxon>Micrococcales</taxon>
        <taxon>Micrococcaceae</taxon>
        <taxon>Nesterenkonia</taxon>
    </lineage>
</organism>
<keyword evidence="3" id="KW-0804">Transcription</keyword>
<dbReference type="PROSITE" id="PS50932">
    <property type="entry name" value="HTH_LACI_2"/>
    <property type="match status" value="1"/>
</dbReference>
<protein>
    <submittedName>
        <fullName evidence="5">LacI family DNA-binding transcriptional regulator</fullName>
    </submittedName>
</protein>
<dbReference type="GO" id="GO:0003677">
    <property type="term" value="F:DNA binding"/>
    <property type="evidence" value="ECO:0007669"/>
    <property type="project" value="UniProtKB-KW"/>
</dbReference>
<evidence type="ECO:0000313" key="5">
    <source>
        <dbReference type="EMBL" id="GAA3065654.1"/>
    </source>
</evidence>
<dbReference type="InterPro" id="IPR000843">
    <property type="entry name" value="HTH_LacI"/>
</dbReference>
<dbReference type="PANTHER" id="PTHR30146:SF109">
    <property type="entry name" value="HTH-TYPE TRANSCRIPTIONAL REGULATOR GALS"/>
    <property type="match status" value="1"/>
</dbReference>